<evidence type="ECO:0000259" key="2">
    <source>
        <dbReference type="PROSITE" id="PS00036"/>
    </source>
</evidence>
<dbReference type="InterPro" id="IPR004827">
    <property type="entry name" value="bZIP"/>
</dbReference>
<dbReference type="Gene3D" id="1.20.5.170">
    <property type="match status" value="1"/>
</dbReference>
<dbReference type="PROSITE" id="PS00036">
    <property type="entry name" value="BZIP_BASIC"/>
    <property type="match status" value="1"/>
</dbReference>
<evidence type="ECO:0000313" key="4">
    <source>
        <dbReference type="Proteomes" id="UP000800094"/>
    </source>
</evidence>
<dbReference type="EMBL" id="ML987196">
    <property type="protein sequence ID" value="KAF2247844.1"/>
    <property type="molecule type" value="Genomic_DNA"/>
</dbReference>
<dbReference type="RefSeq" id="XP_033682848.1">
    <property type="nucleotide sequence ID" value="XM_033833383.1"/>
</dbReference>
<feature type="domain" description="BZIP" evidence="2">
    <location>
        <begin position="40"/>
        <end position="54"/>
    </location>
</feature>
<protein>
    <recommendedName>
        <fullName evidence="2">BZIP domain-containing protein</fullName>
    </recommendedName>
</protein>
<feature type="compositionally biased region" description="Polar residues" evidence="1">
    <location>
        <begin position="69"/>
        <end position="79"/>
    </location>
</feature>
<feature type="region of interest" description="Disordered" evidence="1">
    <location>
        <begin position="1"/>
        <end position="92"/>
    </location>
</feature>
<proteinExistence type="predicted"/>
<evidence type="ECO:0000256" key="1">
    <source>
        <dbReference type="SAM" id="MobiDB-lite"/>
    </source>
</evidence>
<sequence length="242" mass="26960">MFSAPAIQTQPASRPGRKSRSPGVGEESGKKPKKPNSEIRKQQNRIASRNYREKRKRKLQYLQQLLKDGSSSEQTAQDSEQGDGSPIMSPEYHAPVPAAATLSLPSNNGFSTLASSPVLATTAAYDSHLLATSQPFSTFEPAWHTSIYEPTPAINISSWNVPAWMPGLDFTPPVTSRPEEFQFTPPHSHHSFEQLPTPPRQPHEPAHRSDLFLMDSYGHCGRVDVHSRPVSPYHHPRYHRAP</sequence>
<accession>A0A6A6IB93</accession>
<dbReference type="GO" id="GO:0003700">
    <property type="term" value="F:DNA-binding transcription factor activity"/>
    <property type="evidence" value="ECO:0007669"/>
    <property type="project" value="InterPro"/>
</dbReference>
<organism evidence="3 4">
    <name type="scientific">Trematosphaeria pertusa</name>
    <dbReference type="NCBI Taxonomy" id="390896"/>
    <lineage>
        <taxon>Eukaryota</taxon>
        <taxon>Fungi</taxon>
        <taxon>Dikarya</taxon>
        <taxon>Ascomycota</taxon>
        <taxon>Pezizomycotina</taxon>
        <taxon>Dothideomycetes</taxon>
        <taxon>Pleosporomycetidae</taxon>
        <taxon>Pleosporales</taxon>
        <taxon>Massarineae</taxon>
        <taxon>Trematosphaeriaceae</taxon>
        <taxon>Trematosphaeria</taxon>
    </lineage>
</organism>
<keyword evidence="4" id="KW-1185">Reference proteome</keyword>
<reference evidence="3" key="1">
    <citation type="journal article" date="2020" name="Stud. Mycol.">
        <title>101 Dothideomycetes genomes: a test case for predicting lifestyles and emergence of pathogens.</title>
        <authorList>
            <person name="Haridas S."/>
            <person name="Albert R."/>
            <person name="Binder M."/>
            <person name="Bloem J."/>
            <person name="Labutti K."/>
            <person name="Salamov A."/>
            <person name="Andreopoulos B."/>
            <person name="Baker S."/>
            <person name="Barry K."/>
            <person name="Bills G."/>
            <person name="Bluhm B."/>
            <person name="Cannon C."/>
            <person name="Castanera R."/>
            <person name="Culley D."/>
            <person name="Daum C."/>
            <person name="Ezra D."/>
            <person name="Gonzalez J."/>
            <person name="Henrissat B."/>
            <person name="Kuo A."/>
            <person name="Liang C."/>
            <person name="Lipzen A."/>
            <person name="Lutzoni F."/>
            <person name="Magnuson J."/>
            <person name="Mondo S."/>
            <person name="Nolan M."/>
            <person name="Ohm R."/>
            <person name="Pangilinan J."/>
            <person name="Park H.-J."/>
            <person name="Ramirez L."/>
            <person name="Alfaro M."/>
            <person name="Sun H."/>
            <person name="Tritt A."/>
            <person name="Yoshinaga Y."/>
            <person name="Zwiers L.-H."/>
            <person name="Turgeon B."/>
            <person name="Goodwin S."/>
            <person name="Spatafora J."/>
            <person name="Crous P."/>
            <person name="Grigoriev I."/>
        </authorList>
    </citation>
    <scope>NUCLEOTIDE SEQUENCE</scope>
    <source>
        <strain evidence="3">CBS 122368</strain>
    </source>
</reference>
<gene>
    <name evidence="3" type="ORF">BU26DRAFT_565275</name>
</gene>
<dbReference type="Pfam" id="PF07716">
    <property type="entry name" value="bZIP_2"/>
    <property type="match status" value="1"/>
</dbReference>
<dbReference type="CDD" id="cd14688">
    <property type="entry name" value="bZIP_YAP"/>
    <property type="match status" value="1"/>
</dbReference>
<dbReference type="GeneID" id="54586713"/>
<feature type="compositionally biased region" description="Basic and acidic residues" evidence="1">
    <location>
        <begin position="27"/>
        <end position="41"/>
    </location>
</feature>
<dbReference type="OrthoDB" id="2245989at2759"/>
<feature type="region of interest" description="Disordered" evidence="1">
    <location>
        <begin position="177"/>
        <end position="207"/>
    </location>
</feature>
<dbReference type="AlphaFoldDB" id="A0A6A6IB93"/>
<evidence type="ECO:0000313" key="3">
    <source>
        <dbReference type="EMBL" id="KAF2247844.1"/>
    </source>
</evidence>
<name>A0A6A6IB93_9PLEO</name>
<dbReference type="Proteomes" id="UP000800094">
    <property type="component" value="Unassembled WGS sequence"/>
</dbReference>
<feature type="compositionally biased region" description="Polar residues" evidence="1">
    <location>
        <begin position="1"/>
        <end position="12"/>
    </location>
</feature>